<evidence type="ECO:0000256" key="4">
    <source>
        <dbReference type="ARBA" id="ARBA00022801"/>
    </source>
</evidence>
<feature type="compositionally biased region" description="Basic and acidic residues" evidence="7">
    <location>
        <begin position="84"/>
        <end position="103"/>
    </location>
</feature>
<dbReference type="InterPro" id="IPR035952">
    <property type="entry name" value="Rhomboid-like_sf"/>
</dbReference>
<evidence type="ECO:0000256" key="8">
    <source>
        <dbReference type="SAM" id="Phobius"/>
    </source>
</evidence>
<keyword evidence="11" id="KW-1185">Reference proteome</keyword>
<proteinExistence type="inferred from homology"/>
<comment type="subcellular location">
    <subcellularLocation>
        <location evidence="1">Membrane</location>
        <topology evidence="1">Multi-pass membrane protein</topology>
    </subcellularLocation>
</comment>
<comment type="caution">
    <text evidence="10">The sequence shown here is derived from an EMBL/GenBank/DDBJ whole genome shotgun (WGS) entry which is preliminary data.</text>
</comment>
<feature type="region of interest" description="Disordered" evidence="7">
    <location>
        <begin position="246"/>
        <end position="273"/>
    </location>
</feature>
<keyword evidence="3 8" id="KW-0812">Transmembrane</keyword>
<keyword evidence="4" id="KW-0378">Hydrolase</keyword>
<keyword evidence="5 8" id="KW-1133">Transmembrane helix</keyword>
<evidence type="ECO:0000313" key="10">
    <source>
        <dbReference type="EMBL" id="KAH7046785.1"/>
    </source>
</evidence>
<dbReference type="PANTHER" id="PTHR43731">
    <property type="entry name" value="RHOMBOID PROTEASE"/>
    <property type="match status" value="1"/>
</dbReference>
<feature type="region of interest" description="Disordered" evidence="7">
    <location>
        <begin position="74"/>
        <end position="117"/>
    </location>
</feature>
<dbReference type="PANTHER" id="PTHR43731:SF14">
    <property type="entry name" value="PRESENILIN-ASSOCIATED RHOMBOID-LIKE PROTEIN, MITOCHONDRIAL"/>
    <property type="match status" value="1"/>
</dbReference>
<accession>A0ABQ8G7A7</accession>
<reference evidence="10 11" key="1">
    <citation type="journal article" date="2021" name="Nat. Commun.">
        <title>Genetic determinants of endophytism in the Arabidopsis root mycobiome.</title>
        <authorList>
            <person name="Mesny F."/>
            <person name="Miyauchi S."/>
            <person name="Thiergart T."/>
            <person name="Pickel B."/>
            <person name="Atanasova L."/>
            <person name="Karlsson M."/>
            <person name="Huettel B."/>
            <person name="Barry K.W."/>
            <person name="Haridas S."/>
            <person name="Chen C."/>
            <person name="Bauer D."/>
            <person name="Andreopoulos W."/>
            <person name="Pangilinan J."/>
            <person name="LaButti K."/>
            <person name="Riley R."/>
            <person name="Lipzen A."/>
            <person name="Clum A."/>
            <person name="Drula E."/>
            <person name="Henrissat B."/>
            <person name="Kohler A."/>
            <person name="Grigoriev I.V."/>
            <person name="Martin F.M."/>
            <person name="Hacquard S."/>
        </authorList>
    </citation>
    <scope>NUCLEOTIDE SEQUENCE [LARGE SCALE GENOMIC DNA]</scope>
    <source>
        <strain evidence="10 11">MPI-SDFR-AT-0080</strain>
    </source>
</reference>
<gene>
    <name evidence="10" type="ORF">B0J12DRAFT_139036</name>
</gene>
<dbReference type="SUPFAM" id="SSF144091">
    <property type="entry name" value="Rhomboid-like"/>
    <property type="match status" value="1"/>
</dbReference>
<dbReference type="Pfam" id="PF01694">
    <property type="entry name" value="Rhomboid"/>
    <property type="match status" value="1"/>
</dbReference>
<evidence type="ECO:0000256" key="6">
    <source>
        <dbReference type="ARBA" id="ARBA00023136"/>
    </source>
</evidence>
<evidence type="ECO:0000256" key="5">
    <source>
        <dbReference type="ARBA" id="ARBA00022989"/>
    </source>
</evidence>
<evidence type="ECO:0000313" key="11">
    <source>
        <dbReference type="Proteomes" id="UP000774617"/>
    </source>
</evidence>
<evidence type="ECO:0000256" key="7">
    <source>
        <dbReference type="SAM" id="MobiDB-lite"/>
    </source>
</evidence>
<protein>
    <recommendedName>
        <fullName evidence="9">Peptidase S54 rhomboid domain-containing protein</fullName>
    </recommendedName>
</protein>
<dbReference type="Gene3D" id="1.20.1540.10">
    <property type="entry name" value="Rhomboid-like"/>
    <property type="match status" value="1"/>
</dbReference>
<dbReference type="EMBL" id="JAGTJR010000017">
    <property type="protein sequence ID" value="KAH7046785.1"/>
    <property type="molecule type" value="Genomic_DNA"/>
</dbReference>
<evidence type="ECO:0000256" key="3">
    <source>
        <dbReference type="ARBA" id="ARBA00022692"/>
    </source>
</evidence>
<dbReference type="InterPro" id="IPR050925">
    <property type="entry name" value="Rhomboid_protease_S54"/>
</dbReference>
<feature type="compositionally biased region" description="Basic and acidic residues" evidence="7">
    <location>
        <begin position="246"/>
        <end position="259"/>
    </location>
</feature>
<dbReference type="InterPro" id="IPR022764">
    <property type="entry name" value="Peptidase_S54_rhomboid_dom"/>
</dbReference>
<evidence type="ECO:0000259" key="9">
    <source>
        <dbReference type="Pfam" id="PF01694"/>
    </source>
</evidence>
<dbReference type="Proteomes" id="UP000774617">
    <property type="component" value="Unassembled WGS sequence"/>
</dbReference>
<comment type="similarity">
    <text evidence="2">Belongs to the peptidase S54 family.</text>
</comment>
<organism evidence="10 11">
    <name type="scientific">Macrophomina phaseolina</name>
    <dbReference type="NCBI Taxonomy" id="35725"/>
    <lineage>
        <taxon>Eukaryota</taxon>
        <taxon>Fungi</taxon>
        <taxon>Dikarya</taxon>
        <taxon>Ascomycota</taxon>
        <taxon>Pezizomycotina</taxon>
        <taxon>Dothideomycetes</taxon>
        <taxon>Dothideomycetes incertae sedis</taxon>
        <taxon>Botryosphaeriales</taxon>
        <taxon>Botryosphaeriaceae</taxon>
        <taxon>Macrophomina</taxon>
    </lineage>
</organism>
<sequence length="563" mass="61648">MSNAWTVACRPFAGLRSLTQALPPWSSATSRLASLRAVPAQLPRIRTAPPKYYGLRPPLLRFLECRQFGTTATALARRPSAAPRKPESASKLGRKDGKARGKDEEDTPLPGGDLPRDKITNIFGPGTSAKEGNAVLRALQHRRVTGSLAEKGINFEHGGPAAVPKERLLNALEYLRSEYPVDEEAAAVEWAEREAERLEAELIERAQNLRLYKKSDQGQTLGSVYGHSELEALRKRNEELYERQREEEERQAAIRESEGLGKTGTLGPVKAKAELQKKEKSEWVKYYEEQAMLRKENEAPKMSATARIVPSALVAALVLAGSFALSQTYTPPPSAARLWPDTPPALSTCLALLNINLFIFLAWRFPPFWRPFNKYLLQTPGYPTAASVLGNVFSHQDPKHLFMNMLILMGAGPQLHELVGRGTFLAIYLSGGVLGSLASLVSSVAARSFAVSTLGASGALAATIGALLLLKDADAFALPFFPEYRIPVNSYGLLGACLAYEVWGLTRKGATGMDHVAHLGGYATGMAAAGALKWQVAERKRRADEKKRKMGFLQRTFGRGRDQ</sequence>
<feature type="domain" description="Peptidase S54 rhomboid" evidence="9">
    <location>
        <begin position="390"/>
        <end position="530"/>
    </location>
</feature>
<feature type="transmembrane region" description="Helical" evidence="8">
    <location>
        <begin position="449"/>
        <end position="470"/>
    </location>
</feature>
<keyword evidence="6 8" id="KW-0472">Membrane</keyword>
<evidence type="ECO:0000256" key="2">
    <source>
        <dbReference type="ARBA" id="ARBA00009045"/>
    </source>
</evidence>
<feature type="transmembrane region" description="Helical" evidence="8">
    <location>
        <begin position="304"/>
        <end position="325"/>
    </location>
</feature>
<name>A0ABQ8G7A7_9PEZI</name>
<evidence type="ECO:0000256" key="1">
    <source>
        <dbReference type="ARBA" id="ARBA00004141"/>
    </source>
</evidence>
<feature type="transmembrane region" description="Helical" evidence="8">
    <location>
        <begin position="345"/>
        <end position="365"/>
    </location>
</feature>
<feature type="transmembrane region" description="Helical" evidence="8">
    <location>
        <begin position="424"/>
        <end position="443"/>
    </location>
</feature>